<accession>A0A382GF16</accession>
<dbReference type="EMBL" id="UINC01055194">
    <property type="protein sequence ID" value="SVB73788.1"/>
    <property type="molecule type" value="Genomic_DNA"/>
</dbReference>
<name>A0A382GF16_9ZZZZ</name>
<gene>
    <name evidence="1" type="ORF">METZ01_LOCUS226642</name>
</gene>
<dbReference type="AlphaFoldDB" id="A0A382GF16"/>
<evidence type="ECO:0000313" key="1">
    <source>
        <dbReference type="EMBL" id="SVB73788.1"/>
    </source>
</evidence>
<proteinExistence type="predicted"/>
<reference evidence="1" key="1">
    <citation type="submission" date="2018-05" db="EMBL/GenBank/DDBJ databases">
        <authorList>
            <person name="Lanie J.A."/>
            <person name="Ng W.-L."/>
            <person name="Kazmierczak K.M."/>
            <person name="Andrzejewski T.M."/>
            <person name="Davidsen T.M."/>
            <person name="Wayne K.J."/>
            <person name="Tettelin H."/>
            <person name="Glass J.I."/>
            <person name="Rusch D."/>
            <person name="Podicherti R."/>
            <person name="Tsui H.-C.T."/>
            <person name="Winkler M.E."/>
        </authorList>
    </citation>
    <scope>NUCLEOTIDE SEQUENCE</scope>
</reference>
<evidence type="ECO:0008006" key="2">
    <source>
        <dbReference type="Google" id="ProtNLM"/>
    </source>
</evidence>
<organism evidence="1">
    <name type="scientific">marine metagenome</name>
    <dbReference type="NCBI Taxonomy" id="408172"/>
    <lineage>
        <taxon>unclassified sequences</taxon>
        <taxon>metagenomes</taxon>
        <taxon>ecological metagenomes</taxon>
    </lineage>
</organism>
<protein>
    <recommendedName>
        <fullName evidence="2">Outer membrane protein beta-barrel domain-containing protein</fullName>
    </recommendedName>
</protein>
<sequence length="240" mass="26142">MRHQTWRTVLTVGFGMLFAGNVSAQEWNGPRGFLSLSFVDGDPVGELKTFIDDAVGGQIHGAWAFADKGRLRLRGDLGLLIYGSEGYDACHPLSCRLGVNIETTNSIFYGGIGPEYAIRVGLLEPYIYATGGFSLFATNTSLRGGDHNDWDDKGWLNTTNYSDALMAWRVGGGMRFRLTGGALPLSIDVGVERHQNGIANFLTEGDITDNPDGTIDIFPNRSEANLLTFRIGFRIGLGGW</sequence>